<proteinExistence type="inferred from homology"/>
<dbReference type="InterPro" id="IPR024053">
    <property type="entry name" value="VHL_beta_dom"/>
</dbReference>
<feature type="domain" description="von Hippel-Lindau disease tumour suppressor beta" evidence="2">
    <location>
        <begin position="23"/>
        <end position="102"/>
    </location>
</feature>
<dbReference type="EMBL" id="OU893336">
    <property type="protein sequence ID" value="CAG9793113.1"/>
    <property type="molecule type" value="Genomic_DNA"/>
</dbReference>
<sequence length="170" mass="19849">MAVNGENSEFIYEVDEKGNRVIVKSLNSDHRVYIRFINSLVTRPVDVWWRDFQGRRRFYMRMLPRTYFDVTTYLTHPWEFKDPATNENFLINNKKIFRVPSNLEGTQHRTNWIITVNVRTLRDTVLLALALRLGDLSKVPLLGLPQELSNDLTTLINSILNTPAPPPRHG</sequence>
<comment type="similarity">
    <text evidence="1">Belongs to the VHL family.</text>
</comment>
<dbReference type="Gene3D" id="2.60.40.780">
    <property type="entry name" value="von Hippel-Lindau disease tumour suppressor, beta domain"/>
    <property type="match status" value="1"/>
</dbReference>
<dbReference type="Proteomes" id="UP001153714">
    <property type="component" value="Chromosome 5"/>
</dbReference>
<organism evidence="3 4">
    <name type="scientific">Diatraea saccharalis</name>
    <name type="common">sugarcane borer</name>
    <dbReference type="NCBI Taxonomy" id="40085"/>
    <lineage>
        <taxon>Eukaryota</taxon>
        <taxon>Metazoa</taxon>
        <taxon>Ecdysozoa</taxon>
        <taxon>Arthropoda</taxon>
        <taxon>Hexapoda</taxon>
        <taxon>Insecta</taxon>
        <taxon>Pterygota</taxon>
        <taxon>Neoptera</taxon>
        <taxon>Endopterygota</taxon>
        <taxon>Lepidoptera</taxon>
        <taxon>Glossata</taxon>
        <taxon>Ditrysia</taxon>
        <taxon>Pyraloidea</taxon>
        <taxon>Crambidae</taxon>
        <taxon>Crambinae</taxon>
        <taxon>Diatraea</taxon>
    </lineage>
</organism>
<dbReference type="Pfam" id="PF01847">
    <property type="entry name" value="VHL"/>
    <property type="match status" value="1"/>
</dbReference>
<dbReference type="InterPro" id="IPR037140">
    <property type="entry name" value="VHL_beta_dom_sf"/>
</dbReference>
<evidence type="ECO:0000256" key="1">
    <source>
        <dbReference type="ARBA" id="ARBA00010057"/>
    </source>
</evidence>
<reference evidence="3" key="1">
    <citation type="submission" date="2021-12" db="EMBL/GenBank/DDBJ databases">
        <authorList>
            <person name="King R."/>
        </authorList>
    </citation>
    <scope>NUCLEOTIDE SEQUENCE</scope>
</reference>
<protein>
    <recommendedName>
        <fullName evidence="2">von Hippel-Lindau disease tumour suppressor beta domain-containing protein</fullName>
    </recommendedName>
</protein>
<dbReference type="InterPro" id="IPR022772">
    <property type="entry name" value="VHL_tumour_suppress_b/a_dom"/>
</dbReference>
<evidence type="ECO:0000313" key="4">
    <source>
        <dbReference type="Proteomes" id="UP001153714"/>
    </source>
</evidence>
<dbReference type="InterPro" id="IPR036208">
    <property type="entry name" value="VHL_sf"/>
</dbReference>
<gene>
    <name evidence="3" type="ORF">DIATSA_LOCUS10578</name>
</gene>
<dbReference type="CDD" id="cd05468">
    <property type="entry name" value="pVHL"/>
    <property type="match status" value="1"/>
</dbReference>
<name>A0A9N9RB05_9NEOP</name>
<evidence type="ECO:0000313" key="3">
    <source>
        <dbReference type="EMBL" id="CAG9793113.1"/>
    </source>
</evidence>
<dbReference type="SUPFAM" id="SSF49468">
    <property type="entry name" value="VHL"/>
    <property type="match status" value="1"/>
</dbReference>
<accession>A0A9N9RB05</accession>
<keyword evidence="4" id="KW-1185">Reference proteome</keyword>
<dbReference type="OrthoDB" id="413400at2759"/>
<evidence type="ECO:0000259" key="2">
    <source>
        <dbReference type="Pfam" id="PF01847"/>
    </source>
</evidence>
<dbReference type="AlphaFoldDB" id="A0A9N9RB05"/>
<reference evidence="3" key="2">
    <citation type="submission" date="2022-10" db="EMBL/GenBank/DDBJ databases">
        <authorList>
            <consortium name="ENA_rothamsted_submissions"/>
            <consortium name="culmorum"/>
            <person name="King R."/>
        </authorList>
    </citation>
    <scope>NUCLEOTIDE SEQUENCE</scope>
</reference>